<evidence type="ECO:0000256" key="2">
    <source>
        <dbReference type="ARBA" id="ARBA00022448"/>
    </source>
</evidence>
<sequence>MKVKNIALLMLSPCYLAVTAANASNWENTIKENSFVADSELELSTRNMWKYLKTENRFDKDEGRYRKQVAQAWGQNFQADFKSGYFADVIGFDASYYGGVKLGASKDFASRAILYNDNGHAEGYNKIGQRFAKVKFDLDPVQIKGQAGWFTLKNTGIFTNSQRLSLNSYSGYYTNTAMGDWSLDLLYLDSKVMRRDSPNIDRMYFTDANGVRQKVDHVITGGVNYNSKPLKVYYFYGQADDLFRQQGLETKYRLTSDITLGAQIYGHEYGSDGKRTLADDSKGKRNFDKRAWHYAGTAEWNIPQSPWKLSTGLTHTTAHKANGVGQFARNPIGNTRGRFNSPAYSDIDYVRDGETMLALAAEYRISKELSVGARTNYSEFKYRGETLKQGQLGLFSYWKPTENLSVSLSGGMGWHHQQESDYTTPKIYEDGHSRRARSLSGSMTTTYRFKM</sequence>
<feature type="signal peptide" evidence="4">
    <location>
        <begin position="1"/>
        <end position="23"/>
    </location>
</feature>
<dbReference type="RefSeq" id="WP_008910828.1">
    <property type="nucleotide sequence ID" value="NZ_KB233222.1"/>
</dbReference>
<dbReference type="SUPFAM" id="SSF56935">
    <property type="entry name" value="Porins"/>
    <property type="match status" value="1"/>
</dbReference>
<keyword evidence="3 4" id="KW-0732">Signal</keyword>
<evidence type="ECO:0000256" key="1">
    <source>
        <dbReference type="ARBA" id="ARBA00009075"/>
    </source>
</evidence>
<dbReference type="PATRIC" id="fig|1141662.3.peg.799"/>
<dbReference type="OrthoDB" id="9151008at2"/>
<gene>
    <name evidence="5" type="ORF">OOA_03944</name>
</gene>
<keyword evidence="6" id="KW-1185">Reference proteome</keyword>
<dbReference type="GO" id="GO:0016020">
    <property type="term" value="C:membrane"/>
    <property type="evidence" value="ECO:0007669"/>
    <property type="project" value="InterPro"/>
</dbReference>
<comment type="similarity">
    <text evidence="1">Belongs to the outer membrane porin (Opr) (TC 1.B.25) family.</text>
</comment>
<dbReference type="Pfam" id="PF03573">
    <property type="entry name" value="OprD"/>
    <property type="match status" value="1"/>
</dbReference>
<keyword evidence="2" id="KW-0813">Transport</keyword>
<dbReference type="PANTHER" id="PTHR34596:SF2">
    <property type="entry name" value="CHITOPORIN"/>
    <property type="match status" value="1"/>
</dbReference>
<reference evidence="5 6" key="1">
    <citation type="journal article" date="2012" name="BMC Genomics">
        <title>Comparative genomics of bacteria in the genus Providencia isolated from wild Drosophila melanogaster.</title>
        <authorList>
            <person name="Galac M.R."/>
            <person name="Lazzaro B.P."/>
        </authorList>
    </citation>
    <scope>NUCLEOTIDE SEQUENCE [LARGE SCALE GENOMIC DNA]</scope>
    <source>
        <strain evidence="5 6">DSM 19968</strain>
    </source>
</reference>
<comment type="caution">
    <text evidence="5">The sequence shown here is derived from an EMBL/GenBank/DDBJ whole genome shotgun (WGS) entry which is preliminary data.</text>
</comment>
<dbReference type="eggNOG" id="ENOG502Z9I0">
    <property type="taxonomic scope" value="Bacteria"/>
</dbReference>
<evidence type="ECO:0000256" key="4">
    <source>
        <dbReference type="SAM" id="SignalP"/>
    </source>
</evidence>
<dbReference type="AlphaFoldDB" id="K8X2V4"/>
<proteinExistence type="inferred from homology"/>
<evidence type="ECO:0000313" key="5">
    <source>
        <dbReference type="EMBL" id="EKT63982.1"/>
    </source>
</evidence>
<dbReference type="Gene3D" id="2.40.160.10">
    <property type="entry name" value="Porin"/>
    <property type="match status" value="1"/>
</dbReference>
<feature type="chain" id="PRO_5003924029" description="Outer membrane porin, OprD family protein" evidence="4">
    <location>
        <begin position="24"/>
        <end position="451"/>
    </location>
</feature>
<dbReference type="GO" id="GO:0015288">
    <property type="term" value="F:porin activity"/>
    <property type="evidence" value="ECO:0007669"/>
    <property type="project" value="TreeGrafter"/>
</dbReference>
<dbReference type="HOGENOM" id="CLU_049161_0_0_6"/>
<protein>
    <recommendedName>
        <fullName evidence="7">Outer membrane porin, OprD family protein</fullName>
    </recommendedName>
</protein>
<organism evidence="5 6">
    <name type="scientific">Providencia burhodogranariea DSM 19968</name>
    <dbReference type="NCBI Taxonomy" id="1141662"/>
    <lineage>
        <taxon>Bacteria</taxon>
        <taxon>Pseudomonadati</taxon>
        <taxon>Pseudomonadota</taxon>
        <taxon>Gammaproteobacteria</taxon>
        <taxon>Enterobacterales</taxon>
        <taxon>Morganellaceae</taxon>
        <taxon>Providencia</taxon>
    </lineage>
</organism>
<dbReference type="EMBL" id="AKKL01000012">
    <property type="protein sequence ID" value="EKT63982.1"/>
    <property type="molecule type" value="Genomic_DNA"/>
</dbReference>
<evidence type="ECO:0000256" key="3">
    <source>
        <dbReference type="ARBA" id="ARBA00022729"/>
    </source>
</evidence>
<dbReference type="Proteomes" id="UP000009336">
    <property type="component" value="Unassembled WGS sequence"/>
</dbReference>
<evidence type="ECO:0000313" key="6">
    <source>
        <dbReference type="Proteomes" id="UP000009336"/>
    </source>
</evidence>
<dbReference type="InterPro" id="IPR023614">
    <property type="entry name" value="Porin_dom_sf"/>
</dbReference>
<dbReference type="InterPro" id="IPR005318">
    <property type="entry name" value="OM_porin_bac"/>
</dbReference>
<name>K8X2V4_9GAMM</name>
<accession>K8X2V4</accession>
<evidence type="ECO:0008006" key="7">
    <source>
        <dbReference type="Google" id="ProtNLM"/>
    </source>
</evidence>
<dbReference type="PANTHER" id="PTHR34596">
    <property type="entry name" value="CHITOPORIN"/>
    <property type="match status" value="1"/>
</dbReference>